<feature type="compositionally biased region" description="Low complexity" evidence="1">
    <location>
        <begin position="112"/>
        <end position="121"/>
    </location>
</feature>
<keyword evidence="3" id="KW-1185">Reference proteome</keyword>
<dbReference type="Proteomes" id="UP001159427">
    <property type="component" value="Unassembled WGS sequence"/>
</dbReference>
<protein>
    <submittedName>
        <fullName evidence="2">Uncharacterized protein</fullName>
    </submittedName>
</protein>
<evidence type="ECO:0000256" key="1">
    <source>
        <dbReference type="SAM" id="MobiDB-lite"/>
    </source>
</evidence>
<reference evidence="2 3" key="1">
    <citation type="submission" date="2022-05" db="EMBL/GenBank/DDBJ databases">
        <authorList>
            <consortium name="Genoscope - CEA"/>
            <person name="William W."/>
        </authorList>
    </citation>
    <scope>NUCLEOTIDE SEQUENCE [LARGE SCALE GENOMIC DNA]</scope>
</reference>
<evidence type="ECO:0000313" key="3">
    <source>
        <dbReference type="Proteomes" id="UP001159427"/>
    </source>
</evidence>
<feature type="region of interest" description="Disordered" evidence="1">
    <location>
        <begin position="96"/>
        <end position="121"/>
    </location>
</feature>
<sequence length="270" mass="30251">MGNLTKIRNRPVDLIKEDGAREDVLNGCRQFNEAWRKFANVHKNYLQLLREYCGCDACLLDKVVKSYAKQMERKLNLDLSVKSWLEKNESGRVGVEGNRGVVSEKASKDGHSVVSRSSSRLSSVSQKREKLALVQLNLHRLKFKQLLDEDALAIRAKKELLEAEKEAEKAAVSGKQTSMKIFCPICAPLHYKFLGRKVQHKLRGMLVQNVSEGTVMLKQSESASMLSQCTLAQSIEEATSAENSAISIFLSLRKVSSLYDKAGRGKRIGH</sequence>
<evidence type="ECO:0000313" key="2">
    <source>
        <dbReference type="EMBL" id="CAH3029507.1"/>
    </source>
</evidence>
<dbReference type="EMBL" id="CALNXI010000576">
    <property type="protein sequence ID" value="CAH3029507.1"/>
    <property type="molecule type" value="Genomic_DNA"/>
</dbReference>
<gene>
    <name evidence="2" type="ORF">PEVE_00036273</name>
</gene>
<accession>A0ABN8MII9</accession>
<organism evidence="2 3">
    <name type="scientific">Porites evermanni</name>
    <dbReference type="NCBI Taxonomy" id="104178"/>
    <lineage>
        <taxon>Eukaryota</taxon>
        <taxon>Metazoa</taxon>
        <taxon>Cnidaria</taxon>
        <taxon>Anthozoa</taxon>
        <taxon>Hexacorallia</taxon>
        <taxon>Scleractinia</taxon>
        <taxon>Fungiina</taxon>
        <taxon>Poritidae</taxon>
        <taxon>Porites</taxon>
    </lineage>
</organism>
<comment type="caution">
    <text evidence="2">The sequence shown here is derived from an EMBL/GenBank/DDBJ whole genome shotgun (WGS) entry which is preliminary data.</text>
</comment>
<proteinExistence type="predicted"/>
<name>A0ABN8MII9_9CNID</name>